<reference evidence="5 6" key="3">
    <citation type="submission" date="2018-07" db="EMBL/GenBank/DDBJ databases">
        <title>Genomic and Epidemiologic Investigation of an Indolent Hospital Outbreak.</title>
        <authorList>
            <person name="Johnson R.C."/>
            <person name="Deming C."/>
            <person name="Conlan S."/>
            <person name="Zellmer C.J."/>
            <person name="Michelin A.V."/>
            <person name="Lee-Lin S."/>
            <person name="Thomas P.J."/>
            <person name="Park M."/>
            <person name="Weingarten R.A."/>
            <person name="Less J."/>
            <person name="Dekker J.P."/>
            <person name="Frank K.M."/>
            <person name="Musser K.A."/>
            <person name="Mcquiston J.R."/>
            <person name="Henderson D.K."/>
            <person name="Lau A.F."/>
            <person name="Palmore T.N."/>
            <person name="Segre J.A."/>
        </authorList>
    </citation>
    <scope>NUCLEOTIDE SEQUENCE [LARGE SCALE GENOMIC DNA]</scope>
    <source>
        <strain evidence="3 6">SK-CDC1_0717</strain>
        <strain evidence="2 5">SK-NIH.Env10_0317</strain>
    </source>
</reference>
<reference evidence="4" key="2">
    <citation type="submission" date="2016-12" db="EMBL/GenBank/DDBJ databases">
        <title>Whole genome sequencing of Sphingomonas sp. ABOJV.</title>
        <authorList>
            <person name="Conlan S."/>
            <person name="Thomas P.J."/>
            <person name="Mullikin J."/>
            <person name="Palmore T.N."/>
            <person name="Frank K.M."/>
            <person name="Segre J.A."/>
        </authorList>
    </citation>
    <scope>NUCLEOTIDE SEQUENCE [LARGE SCALE GENOMIC DNA]</scope>
    <source>
        <strain evidence="4">ABOJV</strain>
    </source>
</reference>
<evidence type="ECO:0000313" key="4">
    <source>
        <dbReference type="Proteomes" id="UP000185161"/>
    </source>
</evidence>
<dbReference type="AlphaFoldDB" id="A0A1L6JAQ5"/>
<dbReference type="EMBL" id="QQYZ01000003">
    <property type="protein sequence ID" value="RSY88813.1"/>
    <property type="molecule type" value="Genomic_DNA"/>
</dbReference>
<name>A0A1L6JAQ5_9SPHN</name>
<dbReference type="Proteomes" id="UP000185161">
    <property type="component" value="Chromosome"/>
</dbReference>
<accession>A0A1L6JAQ5</accession>
<dbReference type="GeneID" id="44133162"/>
<keyword evidence="4" id="KW-1185">Reference proteome</keyword>
<dbReference type="Proteomes" id="UP000286681">
    <property type="component" value="Unassembled WGS sequence"/>
</dbReference>
<dbReference type="KEGG" id="skr:BRX40_11365"/>
<sequence>MKEIMFGGAAIALATGAYFHGPLKTGETYEKTPFEVYRAVESSPLPSLFSKMVYNQRGGAVTRGGEPEKSMIWYFHANGKQVAKYTVSISQAGANKSRVLTSFEMSPDAEKALGKGIAISGAEQYKVIGRVSMNEQIDSRLDKRPFDYSKVSDAMSAYVLANMGKIQGEALKSMDEAAESFKKMETNGAYRDKQYENYKYQRDLGKPSVP</sequence>
<reference evidence="1" key="1">
    <citation type="submission" date="2016-12" db="EMBL/GenBank/DDBJ databases">
        <title>Whole genome sequencing of Sphingomonas koreensis.</title>
        <authorList>
            <person name="Conlan S."/>
            <person name="Thomas P.J."/>
            <person name="Mullikin J."/>
            <person name="Palmore T.N."/>
            <person name="Frank K.M."/>
            <person name="Segre J.A."/>
        </authorList>
    </citation>
    <scope>NUCLEOTIDE SEQUENCE</scope>
    <source>
        <strain evidence="1">ABOJV</strain>
    </source>
</reference>
<dbReference type="OrthoDB" id="8232601at2"/>
<dbReference type="STRING" id="93064.BRX40_11365"/>
<evidence type="ECO:0000313" key="6">
    <source>
        <dbReference type="Proteomes" id="UP000287746"/>
    </source>
</evidence>
<evidence type="ECO:0000313" key="1">
    <source>
        <dbReference type="EMBL" id="APR52946.1"/>
    </source>
</evidence>
<dbReference type="Proteomes" id="UP000287746">
    <property type="component" value="Unassembled WGS sequence"/>
</dbReference>
<dbReference type="EMBL" id="QQWO01000006">
    <property type="protein sequence ID" value="RSV04202.1"/>
    <property type="molecule type" value="Genomic_DNA"/>
</dbReference>
<proteinExistence type="predicted"/>
<evidence type="ECO:0000313" key="2">
    <source>
        <dbReference type="EMBL" id="RSV04202.1"/>
    </source>
</evidence>
<evidence type="ECO:0000313" key="5">
    <source>
        <dbReference type="Proteomes" id="UP000286681"/>
    </source>
</evidence>
<dbReference type="RefSeq" id="WP_066575983.1">
    <property type="nucleotide sequence ID" value="NZ_CP018820.1"/>
</dbReference>
<gene>
    <name evidence="1" type="ORF">BRX40_11365</name>
    <name evidence="2" type="ORF">CA257_09055</name>
    <name evidence="3" type="ORF">DAH66_05045</name>
</gene>
<protein>
    <submittedName>
        <fullName evidence="1">Uncharacterized protein</fullName>
    </submittedName>
</protein>
<evidence type="ECO:0000313" key="3">
    <source>
        <dbReference type="EMBL" id="RSY88813.1"/>
    </source>
</evidence>
<dbReference type="EMBL" id="CP018820">
    <property type="protein sequence ID" value="APR52946.1"/>
    <property type="molecule type" value="Genomic_DNA"/>
</dbReference>
<organism evidence="1 4">
    <name type="scientific">Sphingomonas koreensis</name>
    <dbReference type="NCBI Taxonomy" id="93064"/>
    <lineage>
        <taxon>Bacteria</taxon>
        <taxon>Pseudomonadati</taxon>
        <taxon>Pseudomonadota</taxon>
        <taxon>Alphaproteobacteria</taxon>
        <taxon>Sphingomonadales</taxon>
        <taxon>Sphingomonadaceae</taxon>
        <taxon>Sphingomonas</taxon>
    </lineage>
</organism>